<dbReference type="VEuPathDB" id="FungiDB:AeMF1_017135"/>
<keyword evidence="2" id="KW-0812">Transmembrane</keyword>
<name>A0A6G0WSM1_9STRA</name>
<evidence type="ECO:0000313" key="3">
    <source>
        <dbReference type="EMBL" id="KAF0730430.1"/>
    </source>
</evidence>
<gene>
    <name evidence="3" type="ORF">Ae201684_012130</name>
</gene>
<keyword evidence="2" id="KW-0472">Membrane</keyword>
<accession>A0A6G0WSM1</accession>
<feature type="transmembrane region" description="Helical" evidence="2">
    <location>
        <begin position="773"/>
        <end position="797"/>
    </location>
</feature>
<protein>
    <recommendedName>
        <fullName evidence="5">Transmembrane protein</fullName>
    </recommendedName>
</protein>
<feature type="region of interest" description="Disordered" evidence="1">
    <location>
        <begin position="867"/>
        <end position="886"/>
    </location>
</feature>
<evidence type="ECO:0000313" key="4">
    <source>
        <dbReference type="Proteomes" id="UP000481153"/>
    </source>
</evidence>
<reference evidence="3 4" key="1">
    <citation type="submission" date="2019-07" db="EMBL/GenBank/DDBJ databases">
        <title>Genomics analysis of Aphanomyces spp. identifies a new class of oomycete effector associated with host adaptation.</title>
        <authorList>
            <person name="Gaulin E."/>
        </authorList>
    </citation>
    <scope>NUCLEOTIDE SEQUENCE [LARGE SCALE GENOMIC DNA]</scope>
    <source>
        <strain evidence="3 4">ATCC 201684</strain>
    </source>
</reference>
<evidence type="ECO:0008006" key="5">
    <source>
        <dbReference type="Google" id="ProtNLM"/>
    </source>
</evidence>
<proteinExistence type="predicted"/>
<keyword evidence="2" id="KW-1133">Transmembrane helix</keyword>
<comment type="caution">
    <text evidence="3">The sequence shown here is derived from an EMBL/GenBank/DDBJ whole genome shotgun (WGS) entry which is preliminary data.</text>
</comment>
<keyword evidence="4" id="KW-1185">Reference proteome</keyword>
<dbReference type="VEuPathDB" id="FungiDB:AeMF1_015959"/>
<evidence type="ECO:0000256" key="1">
    <source>
        <dbReference type="SAM" id="MobiDB-lite"/>
    </source>
</evidence>
<evidence type="ECO:0000256" key="2">
    <source>
        <dbReference type="SAM" id="Phobius"/>
    </source>
</evidence>
<organism evidence="3 4">
    <name type="scientific">Aphanomyces euteiches</name>
    <dbReference type="NCBI Taxonomy" id="100861"/>
    <lineage>
        <taxon>Eukaryota</taxon>
        <taxon>Sar</taxon>
        <taxon>Stramenopiles</taxon>
        <taxon>Oomycota</taxon>
        <taxon>Saprolegniomycetes</taxon>
        <taxon>Saprolegniales</taxon>
        <taxon>Verrucalvaceae</taxon>
        <taxon>Aphanomyces</taxon>
    </lineage>
</organism>
<feature type="transmembrane region" description="Helical" evidence="2">
    <location>
        <begin position="42"/>
        <end position="61"/>
    </location>
</feature>
<feature type="transmembrane region" description="Helical" evidence="2">
    <location>
        <begin position="605"/>
        <end position="625"/>
    </location>
</feature>
<sequence length="1443" mass="159830">MSRLGAKLRVVPSTLSLINPPTSPQSANSQTPLAFITSAPLSYAYLFFTISCGIGFVVLLSEYTSNDHWWREFNTTGSHTFLADVFNSKLNQRQHGDFDLFDSSLPKDYSASTFIDMRPTATRQILLGLISFEQAVSTIRANSLYESVFTVIAYCWVDFNHRFELAHTAKRQQRCVKHQYTNAAVHLEAVLRNVGPIDLAQSSYGVQINQTILSAVVQTPEGSAWLTAMRARNWGSVSDEAAFWRSNGLDQFAIQPQNRFQPGCLNTVTIINALGVSRTMTTHSVPYIVLGLATWSTKYISSGLWTDMTKCITLECTMVRNMNNSLEAIGRNWDTVYTGTALSTGSDLVRTFIGPLMNWDTFYIVPPGSLINLVVVFQTQLYQRLQTDISFSSAYQGMVDVDIDAVPPSWKGLGLSYFGGNPLCAPVASGKPFVQMPFSFDDACQLQQRFGITFTRPGVLFSAWMSQLTSRNVDGVCNCSVLSATACSNFLTTSSSLVADFSKPSNVQSVVQDIQSLNLLFIQLATQNTTKLLLTQPIVQYPTDSWSPLGWVTLYDWVDGTREALNFEGDAGNMTLLSARSSYLPLAAKPLELPRTACRYFRYMSLYFTCISVIISLVVLAYAVTNKFQGDVSNVLHFNRVVGSVWIGRPILFLRGLTAILILSTSPTTLTISSIMTYFDRSTRTWLTRALLSGESLWILYVLNDALLPLTNRAPKTYVALHEILSFLAVFSIEVVMPVKIHASVNQKCTFTSFRQGPVCNGGQVEIGHWSRAILLIMIQVICLAVSLIATWIYFWYSQKHKAHSFQLCMPEHSLIPAASDAFLVTSNSSTRPLDSVGCVMSGLLPLPSSVFNFNLWALVAKKFGSEKQEGDGDKNPQIPPSPTPTFTRRHSALGYASLLYMVGTITSSFEFLQITSSAMSNDFWWASFDASTQTYLSNWYNLNLHYTNATSSIDITVPEFGALATTTNTTVTTLNISPLSGILVQNFANSLANVIRGLRQMDGCQIPWIMTVYCYVDFDRRWEMAPTQSMQDRCKKDSSNSAIYLESILRNADDKTFFECWERSLDIALFSYLKTSADGLAWLSKTKPSGISIGAEVDYWMSSGLTTYITQWQNYKSIGIAESFYIQNAFGLSYPLTLKYINSSFQLSVQTSLKMLMPLAQSLTAILSNTSGISAKSLIRGSPTYAFANSTQEDALMNTGFLGSPLGPGLALVRNLLGPFGSVTMTRVPFPESLRGLYQNISFELIKILSLNREIQDAFWPLHSSLVFAPRPRAWEGATLGGGNILCDVVVGTITGALPGVFFSSTGSCGVNVQEFLTRDTIAWLAGLVATGPINVSAVARMETRNSANTKVSLATTVGLLNKFLPVDTAKALLTRAQESRAVIKNELHISLAQFLRRESVLSLSFFPLFSDDEPDFDFFSWLFLFDWIQGQREVVKFQGEK</sequence>
<dbReference type="EMBL" id="VJMJ01000154">
    <property type="protein sequence ID" value="KAF0730430.1"/>
    <property type="molecule type" value="Genomic_DNA"/>
</dbReference>
<dbReference type="Proteomes" id="UP000481153">
    <property type="component" value="Unassembled WGS sequence"/>
</dbReference>